<feature type="domain" description="Glycosyltransferase 2-like" evidence="4">
    <location>
        <begin position="14"/>
        <end position="120"/>
    </location>
</feature>
<dbReference type="AlphaFoldDB" id="A0A9X4YF78"/>
<dbReference type="SUPFAM" id="SSF53448">
    <property type="entry name" value="Nucleotide-diphospho-sugar transferases"/>
    <property type="match status" value="1"/>
</dbReference>
<dbReference type="InterPro" id="IPR050834">
    <property type="entry name" value="Glycosyltransf_2"/>
</dbReference>
<dbReference type="RefSeq" id="WP_160898773.1">
    <property type="nucleotide sequence ID" value="NZ_WMEX01000004.1"/>
</dbReference>
<dbReference type="Gene3D" id="3.90.550.10">
    <property type="entry name" value="Spore Coat Polysaccharide Biosynthesis Protein SpsA, Chain A"/>
    <property type="match status" value="1"/>
</dbReference>
<organism evidence="5 6">
    <name type="scientific">Vreelandella halophila</name>
    <dbReference type="NCBI Taxonomy" id="86177"/>
    <lineage>
        <taxon>Bacteria</taxon>
        <taxon>Pseudomonadati</taxon>
        <taxon>Pseudomonadota</taxon>
        <taxon>Gammaproteobacteria</taxon>
        <taxon>Oceanospirillales</taxon>
        <taxon>Halomonadaceae</taxon>
        <taxon>Vreelandella</taxon>
    </lineage>
</organism>
<protein>
    <submittedName>
        <fullName evidence="5">Glycosyltransferase</fullName>
    </submittedName>
</protein>
<dbReference type="Pfam" id="PF00535">
    <property type="entry name" value="Glycos_transf_2"/>
    <property type="match status" value="1"/>
</dbReference>
<reference evidence="5 6" key="1">
    <citation type="submission" date="2019-11" db="EMBL/GenBank/DDBJ databases">
        <title>Genome sequences of 17 halophilic strains isolated from different environments.</title>
        <authorList>
            <person name="Furrow R.E."/>
        </authorList>
    </citation>
    <scope>NUCLEOTIDE SEQUENCE [LARGE SCALE GENOMIC DNA]</scope>
    <source>
        <strain evidence="5 6">22507_15_FS</strain>
    </source>
</reference>
<dbReference type="OrthoDB" id="9801954at2"/>
<sequence length="303" mass="33361">MSGDRQGGEKPLVSLILVTANRAEWLGDVLDAIQAQQEDRWELIAVDCGSQDATLEVLEARAAGDFRVRVQSIKETDKAIGRRQALSKARGQYLAFPDPNSLWSPGFLTQLCKKLDQSPEKTGITCAPSDILGSGDEVCWTLPGDARHQTMVQDLFEKPQLVLSALLIRRKVLKPLEKTGMRFWLANDHALLIWLTCKTAIQPCGGTSLVNIRPIEGQYPACLDPVSEARGEALEYALENLPGVVPSRFARRCLAGFYRGRSVSIVVNGGTGDALGCALRALMYRPLWPRAWKQLLSIVVRGH</sequence>
<proteinExistence type="inferred from homology"/>
<evidence type="ECO:0000256" key="2">
    <source>
        <dbReference type="ARBA" id="ARBA00022676"/>
    </source>
</evidence>
<comment type="similarity">
    <text evidence="1">Belongs to the glycosyltransferase 2 family.</text>
</comment>
<keyword evidence="2" id="KW-0328">Glycosyltransferase</keyword>
<gene>
    <name evidence="5" type="ORF">GLW01_08380</name>
</gene>
<keyword evidence="3" id="KW-0808">Transferase</keyword>
<evidence type="ECO:0000259" key="4">
    <source>
        <dbReference type="Pfam" id="PF00535"/>
    </source>
</evidence>
<accession>A0A9X4YF78</accession>
<comment type="caution">
    <text evidence="5">The sequence shown here is derived from an EMBL/GenBank/DDBJ whole genome shotgun (WGS) entry which is preliminary data.</text>
</comment>
<evidence type="ECO:0000256" key="3">
    <source>
        <dbReference type="ARBA" id="ARBA00022679"/>
    </source>
</evidence>
<dbReference type="InterPro" id="IPR029044">
    <property type="entry name" value="Nucleotide-diphossugar_trans"/>
</dbReference>
<dbReference type="InterPro" id="IPR001173">
    <property type="entry name" value="Glyco_trans_2-like"/>
</dbReference>
<dbReference type="PANTHER" id="PTHR43685:SF5">
    <property type="entry name" value="GLYCOSYLTRANSFERASE EPSE-RELATED"/>
    <property type="match status" value="1"/>
</dbReference>
<evidence type="ECO:0000313" key="6">
    <source>
        <dbReference type="Proteomes" id="UP000460751"/>
    </source>
</evidence>
<evidence type="ECO:0000256" key="1">
    <source>
        <dbReference type="ARBA" id="ARBA00006739"/>
    </source>
</evidence>
<dbReference type="EMBL" id="WMEX01000004">
    <property type="protein sequence ID" value="MYL26810.1"/>
    <property type="molecule type" value="Genomic_DNA"/>
</dbReference>
<dbReference type="PANTHER" id="PTHR43685">
    <property type="entry name" value="GLYCOSYLTRANSFERASE"/>
    <property type="match status" value="1"/>
</dbReference>
<dbReference type="CDD" id="cd00761">
    <property type="entry name" value="Glyco_tranf_GTA_type"/>
    <property type="match status" value="1"/>
</dbReference>
<name>A0A9X4YF78_9GAMM</name>
<evidence type="ECO:0000313" key="5">
    <source>
        <dbReference type="EMBL" id="MYL26810.1"/>
    </source>
</evidence>
<dbReference type="GO" id="GO:0016757">
    <property type="term" value="F:glycosyltransferase activity"/>
    <property type="evidence" value="ECO:0007669"/>
    <property type="project" value="UniProtKB-KW"/>
</dbReference>
<keyword evidence="6" id="KW-1185">Reference proteome</keyword>
<dbReference type="Proteomes" id="UP000460751">
    <property type="component" value="Unassembled WGS sequence"/>
</dbReference>